<feature type="signal peptide" evidence="3">
    <location>
        <begin position="1"/>
        <end position="21"/>
    </location>
</feature>
<dbReference type="Pfam" id="PF16483">
    <property type="entry name" value="Glyco_hydro_64"/>
    <property type="match status" value="1"/>
</dbReference>
<evidence type="ECO:0000313" key="7">
    <source>
        <dbReference type="Proteomes" id="UP000677913"/>
    </source>
</evidence>
<proteinExistence type="predicted"/>
<dbReference type="Gene3D" id="3.30.920.50">
    <property type="entry name" value="Beta-1,3-glucanase, C-terminal domain"/>
    <property type="match status" value="1"/>
</dbReference>
<feature type="chain" id="PRO_5038801931" evidence="3">
    <location>
        <begin position="22"/>
        <end position="563"/>
    </location>
</feature>
<sequence>MLSRRKFIVASGALVGGAATAGVLSTRASATAPTLTVALQNATTSNTVYAYITGQAIDNGNALFLLQADGRTPYYPSSPGSTGAPLGANCAIPLGAPGSTVDVTIPHVAGGRIWFSIGAPITFLLNPGPALVEPSVTNPGDPSIGVMWDFCEFTYNSSQLYANISYVDFVSVPISLTLTNASGGRQHVSGLPVNGLDAVCNGLIAQNNADGAGWDRLVVTSGGRNLRALSPTNGIVTNPSLFSGYFNGYLNQVWSKYSTTPLTVDTQAQWGTLTGQVVGGQLTFDGVAAFAMPSSADIFSCNSGPFAPGSAEKGALTARISAALNRSTLLGDPNQPDGENPANYYTNSVTNHYARIVHAANLDGRGYAFPYDDVVPNGGTDQSGAVNDGNPALLTVAVGGAGAYSSGGGTPGPSPSASASAAGGGGGSVSAYSTIQAESYTSQSGTQSESCSDAGGGQDVGWIANGDWLGYANVDFGSGGATQFSARVASGAAAGVSGLVQVALDSPSAAPVGSFAIANTGGWQSWTTVPANIVRVTGVHTVYLTFASGQPADFVNVNWFTFA</sequence>
<evidence type="ECO:0000256" key="3">
    <source>
        <dbReference type="SAM" id="SignalP"/>
    </source>
</evidence>
<keyword evidence="1 3" id="KW-0732">Signal</keyword>
<dbReference type="SMART" id="SM00606">
    <property type="entry name" value="CBD_IV"/>
    <property type="match status" value="1"/>
</dbReference>
<dbReference type="InterPro" id="IPR037176">
    <property type="entry name" value="Osmotin/thaumatin-like_sf"/>
</dbReference>
<dbReference type="PANTHER" id="PTHR38165">
    <property type="match status" value="1"/>
</dbReference>
<dbReference type="SUPFAM" id="SSF49785">
    <property type="entry name" value="Galactose-binding domain-like"/>
    <property type="match status" value="1"/>
</dbReference>
<dbReference type="CDD" id="cd09220">
    <property type="entry name" value="GH64-GluB-like"/>
    <property type="match status" value="1"/>
</dbReference>
<evidence type="ECO:0000313" key="6">
    <source>
        <dbReference type="EMBL" id="MBS2965790.1"/>
    </source>
</evidence>
<evidence type="ECO:0000259" key="4">
    <source>
        <dbReference type="PROSITE" id="PS51175"/>
    </source>
</evidence>
<keyword evidence="7" id="KW-1185">Reference proteome</keyword>
<dbReference type="Pfam" id="PF03422">
    <property type="entry name" value="CBM_6"/>
    <property type="match status" value="1"/>
</dbReference>
<reference evidence="6" key="1">
    <citation type="submission" date="2021-04" db="EMBL/GenBank/DDBJ databases">
        <title>Genome based classification of Actinospica acidithermotolerans sp. nov., an actinobacterium isolated from an Indonesian hot spring.</title>
        <authorList>
            <person name="Kusuma A.B."/>
            <person name="Putra K.E."/>
            <person name="Nafisah S."/>
            <person name="Loh J."/>
            <person name="Nouioui I."/>
            <person name="Goodfellow M."/>
        </authorList>
    </citation>
    <scope>NUCLEOTIDE SEQUENCE</scope>
    <source>
        <strain evidence="6">DSM 45618</strain>
    </source>
</reference>
<dbReference type="PANTHER" id="PTHR38165:SF1">
    <property type="entry name" value="GLUCANASE B"/>
    <property type="match status" value="1"/>
</dbReference>
<name>A0A8J7WU51_9ACTN</name>
<organism evidence="6 7">
    <name type="scientific">Actinocrinis puniceicyclus</name>
    <dbReference type="NCBI Taxonomy" id="977794"/>
    <lineage>
        <taxon>Bacteria</taxon>
        <taxon>Bacillati</taxon>
        <taxon>Actinomycetota</taxon>
        <taxon>Actinomycetes</taxon>
        <taxon>Catenulisporales</taxon>
        <taxon>Actinospicaceae</taxon>
        <taxon>Actinocrinis</taxon>
    </lineage>
</organism>
<dbReference type="InterPro" id="IPR032477">
    <property type="entry name" value="Glyco_hydro_64"/>
</dbReference>
<dbReference type="PROSITE" id="PS51318">
    <property type="entry name" value="TAT"/>
    <property type="match status" value="1"/>
</dbReference>
<feature type="region of interest" description="Disordered" evidence="2">
    <location>
        <begin position="404"/>
        <end position="423"/>
    </location>
</feature>
<dbReference type="PROSITE" id="PS51175">
    <property type="entry name" value="CBM6"/>
    <property type="match status" value="1"/>
</dbReference>
<dbReference type="InterPro" id="IPR006311">
    <property type="entry name" value="TAT_signal"/>
</dbReference>
<dbReference type="PROSITE" id="PS52006">
    <property type="entry name" value="GH64"/>
    <property type="match status" value="1"/>
</dbReference>
<dbReference type="InterPro" id="IPR042517">
    <property type="entry name" value="Glyco_hydro_64_N_2"/>
</dbReference>
<dbReference type="InterPro" id="IPR037398">
    <property type="entry name" value="Glyco_hydro_64_fam"/>
</dbReference>
<dbReference type="CDD" id="cd04084">
    <property type="entry name" value="CBM6_xylanase-like"/>
    <property type="match status" value="1"/>
</dbReference>
<dbReference type="InterPro" id="IPR005084">
    <property type="entry name" value="CBM6"/>
</dbReference>
<feature type="domain" description="GH64" evidence="5">
    <location>
        <begin position="29"/>
        <end position="385"/>
    </location>
</feature>
<feature type="domain" description="CBM6" evidence="4">
    <location>
        <begin position="433"/>
        <end position="563"/>
    </location>
</feature>
<evidence type="ECO:0000259" key="5">
    <source>
        <dbReference type="PROSITE" id="PS52006"/>
    </source>
</evidence>
<dbReference type="InterPro" id="IPR006584">
    <property type="entry name" value="Cellulose-bd_IV"/>
</dbReference>
<dbReference type="EMBL" id="JAGSXH010000101">
    <property type="protein sequence ID" value="MBS2965790.1"/>
    <property type="molecule type" value="Genomic_DNA"/>
</dbReference>
<dbReference type="Gene3D" id="2.60.110.10">
    <property type="entry name" value="Thaumatin"/>
    <property type="match status" value="1"/>
</dbReference>
<dbReference type="GO" id="GO:0030246">
    <property type="term" value="F:carbohydrate binding"/>
    <property type="evidence" value="ECO:0007669"/>
    <property type="project" value="InterPro"/>
</dbReference>
<dbReference type="Proteomes" id="UP000677913">
    <property type="component" value="Unassembled WGS sequence"/>
</dbReference>
<dbReference type="InterPro" id="IPR008979">
    <property type="entry name" value="Galactose-bd-like_sf"/>
</dbReference>
<accession>A0A8J7WU51</accession>
<dbReference type="AlphaFoldDB" id="A0A8J7WU51"/>
<protein>
    <submittedName>
        <fullName evidence="6">Carbohydrate-binding protein</fullName>
    </submittedName>
</protein>
<evidence type="ECO:0000256" key="1">
    <source>
        <dbReference type="ARBA" id="ARBA00022729"/>
    </source>
</evidence>
<comment type="caution">
    <text evidence="6">The sequence shown here is derived from an EMBL/GenBank/DDBJ whole genome shotgun (WGS) entry which is preliminary data.</text>
</comment>
<evidence type="ECO:0000256" key="2">
    <source>
        <dbReference type="SAM" id="MobiDB-lite"/>
    </source>
</evidence>
<dbReference type="Gene3D" id="2.60.120.260">
    <property type="entry name" value="Galactose-binding domain-like"/>
    <property type="match status" value="1"/>
</dbReference>
<gene>
    <name evidence="6" type="ORF">KGA66_22245</name>
</gene>